<dbReference type="OrthoDB" id="5945029at2759"/>
<dbReference type="SUPFAM" id="SSF56436">
    <property type="entry name" value="C-type lectin-like"/>
    <property type="match status" value="1"/>
</dbReference>
<keyword evidence="2" id="KW-0325">Glycoprotein</keyword>
<evidence type="ECO:0000313" key="7">
    <source>
        <dbReference type="RefSeq" id="XP_019616698.1"/>
    </source>
</evidence>
<dbReference type="InterPro" id="IPR016187">
    <property type="entry name" value="CTDL_fold"/>
</dbReference>
<protein>
    <submittedName>
        <fullName evidence="7">IgGFc-binding protein-like</fullName>
    </submittedName>
</protein>
<dbReference type="PROSITE" id="PS51233">
    <property type="entry name" value="VWFD"/>
    <property type="match status" value="1"/>
</dbReference>
<feature type="domain" description="VWFD" evidence="5">
    <location>
        <begin position="160"/>
        <end position="342"/>
    </location>
</feature>
<keyword evidence="3" id="KW-1133">Transmembrane helix</keyword>
<keyword evidence="3" id="KW-0812">Transmembrane</keyword>
<evidence type="ECO:0000256" key="1">
    <source>
        <dbReference type="ARBA" id="ARBA00023157"/>
    </source>
</evidence>
<dbReference type="RefSeq" id="XP_019616698.1">
    <property type="nucleotide sequence ID" value="XM_019761139.1"/>
</dbReference>
<dbReference type="Gene3D" id="3.10.100.10">
    <property type="entry name" value="Mannose-Binding Protein A, subunit A"/>
    <property type="match status" value="1"/>
</dbReference>
<evidence type="ECO:0000259" key="4">
    <source>
        <dbReference type="PROSITE" id="PS50041"/>
    </source>
</evidence>
<dbReference type="SMART" id="SM00832">
    <property type="entry name" value="C8"/>
    <property type="match status" value="1"/>
</dbReference>
<dbReference type="Pfam" id="PF00059">
    <property type="entry name" value="Lectin_C"/>
    <property type="match status" value="1"/>
</dbReference>
<feature type="domain" description="C-type lectin" evidence="4">
    <location>
        <begin position="35"/>
        <end position="152"/>
    </location>
</feature>
<dbReference type="Pfam" id="PF01826">
    <property type="entry name" value="TIL"/>
    <property type="match status" value="1"/>
</dbReference>
<dbReference type="Proteomes" id="UP000515135">
    <property type="component" value="Unplaced"/>
</dbReference>
<evidence type="ECO:0000256" key="3">
    <source>
        <dbReference type="SAM" id="Phobius"/>
    </source>
</evidence>
<organism evidence="6 7">
    <name type="scientific">Branchiostoma belcheri</name>
    <name type="common">Amphioxus</name>
    <dbReference type="NCBI Taxonomy" id="7741"/>
    <lineage>
        <taxon>Eukaryota</taxon>
        <taxon>Metazoa</taxon>
        <taxon>Chordata</taxon>
        <taxon>Cephalochordata</taxon>
        <taxon>Leptocardii</taxon>
        <taxon>Amphioxiformes</taxon>
        <taxon>Branchiostomatidae</taxon>
        <taxon>Branchiostoma</taxon>
    </lineage>
</organism>
<gene>
    <name evidence="7" type="primary">LOC109464205</name>
</gene>
<proteinExistence type="predicted"/>
<keyword evidence="1" id="KW-1015">Disulfide bond</keyword>
<dbReference type="InterPro" id="IPR001846">
    <property type="entry name" value="VWF_type-D"/>
</dbReference>
<dbReference type="PANTHER" id="PTHR11339:SF373">
    <property type="entry name" value="VWFD DOMAIN-CONTAINING PROTEIN"/>
    <property type="match status" value="1"/>
</dbReference>
<dbReference type="PANTHER" id="PTHR11339">
    <property type="entry name" value="EXTRACELLULAR MATRIX GLYCOPROTEIN RELATED"/>
    <property type="match status" value="1"/>
</dbReference>
<evidence type="ECO:0000313" key="6">
    <source>
        <dbReference type="Proteomes" id="UP000515135"/>
    </source>
</evidence>
<feature type="transmembrane region" description="Helical" evidence="3">
    <location>
        <begin position="473"/>
        <end position="497"/>
    </location>
</feature>
<dbReference type="SUPFAM" id="SSF57567">
    <property type="entry name" value="Serine protease inhibitors"/>
    <property type="match status" value="1"/>
</dbReference>
<reference evidence="7" key="1">
    <citation type="submission" date="2025-08" db="UniProtKB">
        <authorList>
            <consortium name="RefSeq"/>
        </authorList>
    </citation>
    <scope>IDENTIFICATION</scope>
    <source>
        <tissue evidence="7">Gonad</tissue>
    </source>
</reference>
<evidence type="ECO:0000256" key="2">
    <source>
        <dbReference type="ARBA" id="ARBA00023180"/>
    </source>
</evidence>
<dbReference type="KEGG" id="bbel:109464205"/>
<sequence length="538" mass="58813">MYNNLVDEWQVHVLLAHLFSLPFSTVCPIAGYVRFNGVCYKDFPELKTYDSARQTCAADGGLLAMPKNSAINTFIHNLTEAGLRWIGLTDTDNEGQWVFADGQTLESTGYTNWYPDEPNNVNGGEHCAVTNFRSTDEWNDEQCRFPMGFICQLVCIEDKATCTAWGDPHFKTFDGRKYNFQGPCRYTFAEQCGNSSSDFTVEVQQVPTTQNPSVSIVREVYVMAYGYEITIGQRKVVTVTGPSTNNTIPATPPFSQAMGNIQVTLSGINVRVELIEFCVVILYNGVNRIEVTIPANYRNMMCGLCGNYNGVETDDFEMPNGNIASNVNEFGDSWETDNNTCHARRRKRQTSTQEPCDPIHSDPCNVHKDPNGPFAACHDVVDPQIHFETCVFDECATQGQGVFLCANLGAYYHSCIGAGVPPFTWRTSELCPLDCPANSMYSSCATACPATCVNPRASDSCNLPCVEDSGVPLGTAVGAAVGVAGIMVLLIVAFVLAKIRAGLASGKKKRDANAVGLDNYAYQSWGKMSKTGIADTKA</sequence>
<keyword evidence="3" id="KW-0472">Membrane</keyword>
<dbReference type="InterPro" id="IPR016186">
    <property type="entry name" value="C-type_lectin-like/link_sf"/>
</dbReference>
<dbReference type="SMART" id="SM00034">
    <property type="entry name" value="CLECT"/>
    <property type="match status" value="1"/>
</dbReference>
<dbReference type="Gene3D" id="2.10.25.10">
    <property type="entry name" value="Laminin"/>
    <property type="match status" value="1"/>
</dbReference>
<dbReference type="InterPro" id="IPR014853">
    <property type="entry name" value="VWF/SSPO/ZAN-like_Cys-rich_dom"/>
</dbReference>
<dbReference type="Pfam" id="PF00094">
    <property type="entry name" value="VWD"/>
    <property type="match status" value="1"/>
</dbReference>
<dbReference type="SMART" id="SM00216">
    <property type="entry name" value="VWD"/>
    <property type="match status" value="1"/>
</dbReference>
<dbReference type="GO" id="GO:0031012">
    <property type="term" value="C:extracellular matrix"/>
    <property type="evidence" value="ECO:0007669"/>
    <property type="project" value="TreeGrafter"/>
</dbReference>
<dbReference type="PROSITE" id="PS50041">
    <property type="entry name" value="C_TYPE_LECTIN_2"/>
    <property type="match status" value="1"/>
</dbReference>
<dbReference type="InterPro" id="IPR002919">
    <property type="entry name" value="TIL_dom"/>
</dbReference>
<dbReference type="Pfam" id="PF08742">
    <property type="entry name" value="C8"/>
    <property type="match status" value="1"/>
</dbReference>
<dbReference type="GO" id="GO:0005615">
    <property type="term" value="C:extracellular space"/>
    <property type="evidence" value="ECO:0007669"/>
    <property type="project" value="TreeGrafter"/>
</dbReference>
<dbReference type="CDD" id="cd19941">
    <property type="entry name" value="TIL"/>
    <property type="match status" value="1"/>
</dbReference>
<dbReference type="InterPro" id="IPR001304">
    <property type="entry name" value="C-type_lectin-like"/>
</dbReference>
<dbReference type="GeneID" id="109464205"/>
<evidence type="ECO:0000259" key="5">
    <source>
        <dbReference type="PROSITE" id="PS51233"/>
    </source>
</evidence>
<dbReference type="InterPro" id="IPR050780">
    <property type="entry name" value="Mucin_vWF_Thrombospondin_sf"/>
</dbReference>
<name>A0A6P4XX70_BRABE</name>
<dbReference type="PROSITE" id="PS00615">
    <property type="entry name" value="C_TYPE_LECTIN_1"/>
    <property type="match status" value="1"/>
</dbReference>
<keyword evidence="6" id="KW-1185">Reference proteome</keyword>
<dbReference type="AlphaFoldDB" id="A0A6P4XX70"/>
<dbReference type="InterPro" id="IPR036084">
    <property type="entry name" value="Ser_inhib-like_sf"/>
</dbReference>
<dbReference type="InterPro" id="IPR018378">
    <property type="entry name" value="C-type_lectin_CS"/>
</dbReference>
<accession>A0A6P4XX70</accession>